<sequence length="160" mass="17899">MQLERGEELSQTNPFPVQAPHGMESEHRQQYAGFWVRFLAAVLDSIALFAAFTLINVLLGVDIFNPPPVIDLLQSIVSIIYYVVMTVILGQTLGKMALGIRVIRQDGGPNSWGAILLRETVGKFLSTLILFIGYLMAAFDPQKRALHDRIAKTFVVKVWK</sequence>
<feature type="domain" description="RDD" evidence="8">
    <location>
        <begin position="31"/>
        <end position="152"/>
    </location>
</feature>
<feature type="transmembrane region" description="Helical" evidence="7">
    <location>
        <begin position="121"/>
        <end position="139"/>
    </location>
</feature>
<feature type="transmembrane region" description="Helical" evidence="7">
    <location>
        <begin position="34"/>
        <end position="59"/>
    </location>
</feature>
<keyword evidence="3 7" id="KW-0812">Transmembrane</keyword>
<gene>
    <name evidence="9" type="ORF">cpu_18390</name>
</gene>
<evidence type="ECO:0000256" key="1">
    <source>
        <dbReference type="ARBA" id="ARBA00004651"/>
    </source>
</evidence>
<evidence type="ECO:0000256" key="7">
    <source>
        <dbReference type="SAM" id="Phobius"/>
    </source>
</evidence>
<reference evidence="10" key="1">
    <citation type="submission" date="2016-12" db="EMBL/GenBank/DDBJ databases">
        <title>Draft Genome Sequences od Carboxydothermus pertinax and islandicus, Hydrogenogenic Carboxydotrophic Bacteria.</title>
        <authorList>
            <person name="Fukuyama Y."/>
            <person name="Ohmae K."/>
            <person name="Yoneda Y."/>
            <person name="Yoshida T."/>
            <person name="Sako Y."/>
        </authorList>
    </citation>
    <scope>NUCLEOTIDE SEQUENCE [LARGE SCALE GENOMIC DNA]</scope>
    <source>
        <strain evidence="10">Ug1</strain>
    </source>
</reference>
<dbReference type="OrthoDB" id="9793824at2"/>
<keyword evidence="2" id="KW-1003">Cell membrane</keyword>
<dbReference type="AlphaFoldDB" id="A0A1L8CWT5"/>
<dbReference type="GO" id="GO:0005886">
    <property type="term" value="C:plasma membrane"/>
    <property type="evidence" value="ECO:0007669"/>
    <property type="project" value="UniProtKB-SubCell"/>
</dbReference>
<evidence type="ECO:0000256" key="2">
    <source>
        <dbReference type="ARBA" id="ARBA00022475"/>
    </source>
</evidence>
<accession>A0A1L8CWT5</accession>
<keyword evidence="5 7" id="KW-0472">Membrane</keyword>
<comment type="subcellular location">
    <subcellularLocation>
        <location evidence="1">Cell membrane</location>
        <topology evidence="1">Multi-pass membrane protein</topology>
    </subcellularLocation>
</comment>
<protein>
    <submittedName>
        <fullName evidence="9">RDD family protein</fullName>
    </submittedName>
</protein>
<dbReference type="InterPro" id="IPR010432">
    <property type="entry name" value="RDD"/>
</dbReference>
<evidence type="ECO:0000259" key="8">
    <source>
        <dbReference type="Pfam" id="PF06271"/>
    </source>
</evidence>
<feature type="transmembrane region" description="Helical" evidence="7">
    <location>
        <begin position="79"/>
        <end position="100"/>
    </location>
</feature>
<keyword evidence="4 7" id="KW-1133">Transmembrane helix</keyword>
<dbReference type="PANTHER" id="PTHR36115:SF9">
    <property type="entry name" value="LMO1584 PROTEIN"/>
    <property type="match status" value="1"/>
</dbReference>
<organism evidence="9 10">
    <name type="scientific">Carboxydothermus pertinax</name>
    <dbReference type="NCBI Taxonomy" id="870242"/>
    <lineage>
        <taxon>Bacteria</taxon>
        <taxon>Bacillati</taxon>
        <taxon>Bacillota</taxon>
        <taxon>Clostridia</taxon>
        <taxon>Thermoanaerobacterales</taxon>
        <taxon>Thermoanaerobacteraceae</taxon>
        <taxon>Carboxydothermus</taxon>
    </lineage>
</organism>
<evidence type="ECO:0000256" key="3">
    <source>
        <dbReference type="ARBA" id="ARBA00022692"/>
    </source>
</evidence>
<evidence type="ECO:0000313" key="10">
    <source>
        <dbReference type="Proteomes" id="UP000187485"/>
    </source>
</evidence>
<dbReference type="InterPro" id="IPR051791">
    <property type="entry name" value="Pra-immunoreactive"/>
</dbReference>
<dbReference type="EMBL" id="BDJK01000043">
    <property type="protein sequence ID" value="GAV23329.1"/>
    <property type="molecule type" value="Genomic_DNA"/>
</dbReference>
<comment type="caution">
    <text evidence="9">The sequence shown here is derived from an EMBL/GenBank/DDBJ whole genome shotgun (WGS) entry which is preliminary data.</text>
</comment>
<proteinExistence type="predicted"/>
<evidence type="ECO:0000256" key="4">
    <source>
        <dbReference type="ARBA" id="ARBA00022989"/>
    </source>
</evidence>
<dbReference type="Proteomes" id="UP000187485">
    <property type="component" value="Unassembled WGS sequence"/>
</dbReference>
<evidence type="ECO:0000256" key="5">
    <source>
        <dbReference type="ARBA" id="ARBA00023136"/>
    </source>
</evidence>
<name>A0A1L8CWT5_9THEO</name>
<dbReference type="PANTHER" id="PTHR36115">
    <property type="entry name" value="PROLINE-RICH ANTIGEN HOMOLOG-RELATED"/>
    <property type="match status" value="1"/>
</dbReference>
<dbReference type="Pfam" id="PF06271">
    <property type="entry name" value="RDD"/>
    <property type="match status" value="1"/>
</dbReference>
<dbReference type="RefSeq" id="WP_077177287.1">
    <property type="nucleotide sequence ID" value="NZ_BDJK01000043.1"/>
</dbReference>
<evidence type="ECO:0000313" key="9">
    <source>
        <dbReference type="EMBL" id="GAV23329.1"/>
    </source>
</evidence>
<feature type="region of interest" description="Disordered" evidence="6">
    <location>
        <begin position="1"/>
        <end position="22"/>
    </location>
</feature>
<keyword evidence="10" id="KW-1185">Reference proteome</keyword>
<evidence type="ECO:0000256" key="6">
    <source>
        <dbReference type="SAM" id="MobiDB-lite"/>
    </source>
</evidence>
<dbReference type="STRING" id="870242.cpu_18390"/>